<keyword evidence="2" id="KW-0472">Membrane</keyword>
<feature type="compositionally biased region" description="Basic and acidic residues" evidence="1">
    <location>
        <begin position="280"/>
        <end position="291"/>
    </location>
</feature>
<reference evidence="3" key="1">
    <citation type="submission" date="2020-04" db="EMBL/GenBank/DDBJ databases">
        <authorList>
            <person name="Zhang T."/>
        </authorList>
    </citation>
    <scope>NUCLEOTIDE SEQUENCE</scope>
    <source>
        <strain evidence="3">HKST-UBA02</strain>
    </source>
</reference>
<reference evidence="3" key="2">
    <citation type="journal article" date="2021" name="Microbiome">
        <title>Successional dynamics and alternative stable states in a saline activated sludge microbial community over 9 years.</title>
        <authorList>
            <person name="Wang Y."/>
            <person name="Ye J."/>
            <person name="Ju F."/>
            <person name="Liu L."/>
            <person name="Boyd J.A."/>
            <person name="Deng Y."/>
            <person name="Parks D.H."/>
            <person name="Jiang X."/>
            <person name="Yin X."/>
            <person name="Woodcroft B.J."/>
            <person name="Tyson G.W."/>
            <person name="Hugenholtz P."/>
            <person name="Polz M.F."/>
            <person name="Zhang T."/>
        </authorList>
    </citation>
    <scope>NUCLEOTIDE SEQUENCE</scope>
    <source>
        <strain evidence="3">HKST-UBA02</strain>
    </source>
</reference>
<comment type="caution">
    <text evidence="3">The sequence shown here is derived from an EMBL/GenBank/DDBJ whole genome shotgun (WGS) entry which is preliminary data.</text>
</comment>
<dbReference type="Pfam" id="PF14559">
    <property type="entry name" value="TPR_19"/>
    <property type="match status" value="1"/>
</dbReference>
<protein>
    <submittedName>
        <fullName evidence="3">Tetratricopeptide repeat protein</fullName>
    </submittedName>
</protein>
<evidence type="ECO:0000256" key="1">
    <source>
        <dbReference type="SAM" id="MobiDB-lite"/>
    </source>
</evidence>
<evidence type="ECO:0000256" key="2">
    <source>
        <dbReference type="SAM" id="Phobius"/>
    </source>
</evidence>
<dbReference type="Proteomes" id="UP000739538">
    <property type="component" value="Unassembled WGS sequence"/>
</dbReference>
<feature type="region of interest" description="Disordered" evidence="1">
    <location>
        <begin position="280"/>
        <end position="301"/>
    </location>
</feature>
<evidence type="ECO:0000313" key="4">
    <source>
        <dbReference type="Proteomes" id="UP000739538"/>
    </source>
</evidence>
<accession>A0A956NDA7</accession>
<dbReference type="SUPFAM" id="SSF48452">
    <property type="entry name" value="TPR-like"/>
    <property type="match status" value="1"/>
</dbReference>
<feature type="transmembrane region" description="Helical" evidence="2">
    <location>
        <begin position="121"/>
        <end position="141"/>
    </location>
</feature>
<dbReference type="EMBL" id="JAGQHS010000084">
    <property type="protein sequence ID" value="MCA9757142.1"/>
    <property type="molecule type" value="Genomic_DNA"/>
</dbReference>
<proteinExistence type="predicted"/>
<dbReference type="InterPro" id="IPR011990">
    <property type="entry name" value="TPR-like_helical_dom_sf"/>
</dbReference>
<dbReference type="Gene3D" id="1.25.40.10">
    <property type="entry name" value="Tetratricopeptide repeat domain"/>
    <property type="match status" value="1"/>
</dbReference>
<dbReference type="AlphaFoldDB" id="A0A956NDA7"/>
<name>A0A956NDA7_UNCEI</name>
<organism evidence="3 4">
    <name type="scientific">Eiseniibacteriota bacterium</name>
    <dbReference type="NCBI Taxonomy" id="2212470"/>
    <lineage>
        <taxon>Bacteria</taxon>
        <taxon>Candidatus Eiseniibacteriota</taxon>
    </lineage>
</organism>
<keyword evidence="2" id="KW-1133">Transmembrane helix</keyword>
<keyword evidence="2" id="KW-0812">Transmembrane</keyword>
<sequence length="301" mass="32981">MNENSDRSAHIDAHVPEMVFGMLADHDLERAVSHLADCSDCAESFRAAKTIYESGLEMGTTHVVPEKMVAHAERGLELSAAESQHLTSCSECRDELALLSDLPEVQTLPWREERKSPSWFGGWKLGGAVVLAAAVGAWFVFSPALRGDRDLMNTHGWVQPSAIEIQVPRSGGGNDPFESAWREALGDYAAERYADASAGFREALSHRPDHAEAWLLLGSCELLQGDTRDASAAFESARRFADDESVRAEAAWQQIVSKLEAGSVPKHDLPGIRTELERIAKSSHPHADDARSLLGKWNADR</sequence>
<gene>
    <name evidence="3" type="ORF">KDA27_15160</name>
</gene>
<evidence type="ECO:0000313" key="3">
    <source>
        <dbReference type="EMBL" id="MCA9757142.1"/>
    </source>
</evidence>